<sequence>MQLFVHTQELHILEATRQETVAQIKATPGQCGIKALTTLEVTGHTLGGKVHGSLAHAGKERGQTPKWWKQYNRCFVNVMPIFGKKKGPNANSYIGPCNPSFPQ</sequence>
<dbReference type="AlphaFoldDB" id="A0A811YHM5"/>
<comment type="caution">
    <text evidence="3">The sequence shown here is derived from an EMBL/GenBank/DDBJ whole genome shotgun (WGS) entry which is preliminary data.</text>
</comment>
<accession>A0A811YHM5</accession>
<dbReference type="GO" id="GO:0022627">
    <property type="term" value="C:cytosolic small ribosomal subunit"/>
    <property type="evidence" value="ECO:0007669"/>
    <property type="project" value="TreeGrafter"/>
</dbReference>
<keyword evidence="2" id="KW-0687">Ribonucleoprotein</keyword>
<keyword evidence="1" id="KW-0689">Ribosomal protein</keyword>
<dbReference type="GO" id="GO:0003735">
    <property type="term" value="F:structural constituent of ribosome"/>
    <property type="evidence" value="ECO:0007669"/>
    <property type="project" value="InterPro"/>
</dbReference>
<dbReference type="Pfam" id="PF04758">
    <property type="entry name" value="Ribosomal_S30"/>
    <property type="match status" value="1"/>
</dbReference>
<evidence type="ECO:0000313" key="3">
    <source>
        <dbReference type="EMBL" id="CAD7676424.1"/>
    </source>
</evidence>
<proteinExistence type="predicted"/>
<dbReference type="PANTHER" id="PTHR12650">
    <property type="entry name" value="40S RIBOSOMAL PROTEIN S30/UBIQUITIN-LIKE PROTEIN FUBI"/>
    <property type="match status" value="1"/>
</dbReference>
<reference evidence="3" key="1">
    <citation type="submission" date="2020-12" db="EMBL/GenBank/DDBJ databases">
        <authorList>
            <consortium name="Molecular Ecology Group"/>
        </authorList>
    </citation>
    <scope>NUCLEOTIDE SEQUENCE</scope>
    <source>
        <strain evidence="3">TBG_1078</strain>
    </source>
</reference>
<keyword evidence="4" id="KW-1185">Reference proteome</keyword>
<name>A0A811YHM5_NYCPR</name>
<gene>
    <name evidence="3" type="ORF">NYPRO_LOCUS9219</name>
</gene>
<dbReference type="EMBL" id="CAJHUB010000677">
    <property type="protein sequence ID" value="CAD7676424.1"/>
    <property type="molecule type" value="Genomic_DNA"/>
</dbReference>
<dbReference type="InterPro" id="IPR006846">
    <property type="entry name" value="Ribosomal_eS30"/>
</dbReference>
<dbReference type="GO" id="GO:0006412">
    <property type="term" value="P:translation"/>
    <property type="evidence" value="ECO:0007669"/>
    <property type="project" value="InterPro"/>
</dbReference>
<evidence type="ECO:0000256" key="2">
    <source>
        <dbReference type="ARBA" id="ARBA00023274"/>
    </source>
</evidence>
<organism evidence="3 4">
    <name type="scientific">Nyctereutes procyonoides</name>
    <name type="common">Raccoon dog</name>
    <name type="synonym">Canis procyonoides</name>
    <dbReference type="NCBI Taxonomy" id="34880"/>
    <lineage>
        <taxon>Eukaryota</taxon>
        <taxon>Metazoa</taxon>
        <taxon>Chordata</taxon>
        <taxon>Craniata</taxon>
        <taxon>Vertebrata</taxon>
        <taxon>Euteleostomi</taxon>
        <taxon>Mammalia</taxon>
        <taxon>Eutheria</taxon>
        <taxon>Laurasiatheria</taxon>
        <taxon>Carnivora</taxon>
        <taxon>Caniformia</taxon>
        <taxon>Canidae</taxon>
        <taxon>Nyctereutes</taxon>
    </lineage>
</organism>
<evidence type="ECO:0000313" key="4">
    <source>
        <dbReference type="Proteomes" id="UP000645828"/>
    </source>
</evidence>
<evidence type="ECO:0000256" key="1">
    <source>
        <dbReference type="ARBA" id="ARBA00022980"/>
    </source>
</evidence>
<dbReference type="Proteomes" id="UP000645828">
    <property type="component" value="Unassembled WGS sequence"/>
</dbReference>
<protein>
    <submittedName>
        <fullName evidence="3">(raccoon dog) hypothetical protein</fullName>
    </submittedName>
</protein>
<dbReference type="PANTHER" id="PTHR12650:SF37">
    <property type="entry name" value="40S RIBOSOMAL PROTEIN S30-RELATED"/>
    <property type="match status" value="1"/>
</dbReference>